<dbReference type="EMBL" id="KQ085996">
    <property type="protein sequence ID" value="KLO11586.1"/>
    <property type="molecule type" value="Genomic_DNA"/>
</dbReference>
<keyword evidence="2" id="KW-1185">Reference proteome</keyword>
<dbReference type="InterPro" id="IPR053710">
    <property type="entry name" value="Arylamine_NAT_domain_sf"/>
</dbReference>
<dbReference type="InterPro" id="IPR038765">
    <property type="entry name" value="Papain-like_cys_pep_sf"/>
</dbReference>
<organism evidence="1 2">
    <name type="scientific">Schizopora paradoxa</name>
    <dbReference type="NCBI Taxonomy" id="27342"/>
    <lineage>
        <taxon>Eukaryota</taxon>
        <taxon>Fungi</taxon>
        <taxon>Dikarya</taxon>
        <taxon>Basidiomycota</taxon>
        <taxon>Agaricomycotina</taxon>
        <taxon>Agaricomycetes</taxon>
        <taxon>Hymenochaetales</taxon>
        <taxon>Schizoporaceae</taxon>
        <taxon>Schizopora</taxon>
    </lineage>
</organism>
<dbReference type="Gene3D" id="3.30.2140.20">
    <property type="match status" value="1"/>
</dbReference>
<dbReference type="Proteomes" id="UP000053477">
    <property type="component" value="Unassembled WGS sequence"/>
</dbReference>
<dbReference type="InParanoid" id="A0A0H2S3R3"/>
<evidence type="ECO:0000313" key="1">
    <source>
        <dbReference type="EMBL" id="KLO11586.1"/>
    </source>
</evidence>
<evidence type="ECO:0000313" key="2">
    <source>
        <dbReference type="Proteomes" id="UP000053477"/>
    </source>
</evidence>
<dbReference type="OrthoDB" id="10260017at2759"/>
<name>A0A0H2S3R3_9AGAM</name>
<dbReference type="STRING" id="27342.A0A0H2S3R3"/>
<gene>
    <name evidence="1" type="ORF">SCHPADRAFT_462348</name>
</gene>
<reference evidence="1 2" key="1">
    <citation type="submission" date="2015-04" db="EMBL/GenBank/DDBJ databases">
        <title>Complete genome sequence of Schizopora paradoxa KUC8140, a cosmopolitan wood degrader in East Asia.</title>
        <authorList>
            <consortium name="DOE Joint Genome Institute"/>
            <person name="Min B."/>
            <person name="Park H."/>
            <person name="Jang Y."/>
            <person name="Kim J.-J."/>
            <person name="Kim K.H."/>
            <person name="Pangilinan J."/>
            <person name="Lipzen A."/>
            <person name="Riley R."/>
            <person name="Grigoriev I.V."/>
            <person name="Spatafora J.W."/>
            <person name="Choi I.-G."/>
        </authorList>
    </citation>
    <scope>NUCLEOTIDE SEQUENCE [LARGE SCALE GENOMIC DNA]</scope>
    <source>
        <strain evidence="1 2">KUC8140</strain>
    </source>
</reference>
<sequence>MILFVQTECTPQTYLVDAGGGTIGLVRPIPVCDGAIVKGASAPEEHRVVRVRGCSDAAESPSCRESIEDWQLEMRCGTHMPEWRVLFTFSTVSVGSSAIESASRFLLGPQGDAAFQTNIFCVKYFRLGYCEHEGGESKPSSMRCEATGDLGRLVLTGNKATRRIGDKCEVVATIDSDLERRTILKDVFGVDTDNMEIREERPSCSS</sequence>
<accession>A0A0H2S3R3</accession>
<dbReference type="AlphaFoldDB" id="A0A0H2S3R3"/>
<protein>
    <submittedName>
        <fullName evidence="1">Uncharacterized protein</fullName>
    </submittedName>
</protein>
<dbReference type="SUPFAM" id="SSF54001">
    <property type="entry name" value="Cysteine proteinases"/>
    <property type="match status" value="1"/>
</dbReference>
<proteinExistence type="predicted"/>